<dbReference type="AlphaFoldDB" id="D3S0U2"/>
<dbReference type="OrthoDB" id="73362at2157"/>
<accession>D3S0U2</accession>
<keyword evidence="2" id="KW-1185">Reference proteome</keyword>
<dbReference type="InterPro" id="IPR019271">
    <property type="entry name" value="DUF2284_metal-binding"/>
</dbReference>
<name>D3S0U2_FERPA</name>
<dbReference type="eggNOG" id="arCOG04361">
    <property type="taxonomic scope" value="Archaea"/>
</dbReference>
<dbReference type="EMBL" id="CP001899">
    <property type="protein sequence ID" value="ADC66333.1"/>
    <property type="molecule type" value="Genomic_DNA"/>
</dbReference>
<organism evidence="1 2">
    <name type="scientific">Ferroglobus placidus (strain DSM 10642 / AEDII12DO)</name>
    <dbReference type="NCBI Taxonomy" id="589924"/>
    <lineage>
        <taxon>Archaea</taxon>
        <taxon>Methanobacteriati</taxon>
        <taxon>Methanobacteriota</taxon>
        <taxon>Archaeoglobi</taxon>
        <taxon>Archaeoglobales</taxon>
        <taxon>Archaeoglobaceae</taxon>
        <taxon>Ferroglobus</taxon>
    </lineage>
</organism>
<evidence type="ECO:0000313" key="2">
    <source>
        <dbReference type="Proteomes" id="UP000002613"/>
    </source>
</evidence>
<dbReference type="KEGG" id="fpl:Ferp_2206"/>
<dbReference type="HOGENOM" id="CLU_097790_0_0_2"/>
<dbReference type="STRING" id="589924.Ferp_2206"/>
<reference evidence="1 2" key="2">
    <citation type="journal article" date="2011" name="Stand. Genomic Sci.">
        <title>Complete genome sequence of Ferroglobus placidus AEDII12DO.</title>
        <authorList>
            <person name="Anderson I."/>
            <person name="Risso C."/>
            <person name="Holmes D."/>
            <person name="Lucas S."/>
            <person name="Copeland A."/>
            <person name="Lapidus A."/>
            <person name="Cheng J.F."/>
            <person name="Bruce D."/>
            <person name="Goodwin L."/>
            <person name="Pitluck S."/>
            <person name="Saunders E."/>
            <person name="Brettin T."/>
            <person name="Detter J.C."/>
            <person name="Han C."/>
            <person name="Tapia R."/>
            <person name="Larimer F."/>
            <person name="Land M."/>
            <person name="Hauser L."/>
            <person name="Woyke T."/>
            <person name="Lovley D."/>
            <person name="Kyrpides N."/>
            <person name="Ivanova N."/>
        </authorList>
    </citation>
    <scope>NUCLEOTIDE SEQUENCE [LARGE SCALE GENOMIC DNA]</scope>
    <source>
        <strain evidence="2">DSM 10642 / AEDII12DO</strain>
    </source>
</reference>
<gene>
    <name evidence="1" type="ordered locus">Ferp_2206</name>
</gene>
<dbReference type="PaxDb" id="589924-Ferp_2206"/>
<reference evidence="2" key="1">
    <citation type="submission" date="2010-02" db="EMBL/GenBank/DDBJ databases">
        <title>Complete sequence of Ferroglobus placidus DSM 10642.</title>
        <authorList>
            <consortium name="US DOE Joint Genome Institute"/>
            <person name="Lucas S."/>
            <person name="Copeland A."/>
            <person name="Lapidus A."/>
            <person name="Cheng J.-F."/>
            <person name="Bruce D."/>
            <person name="Goodwin L."/>
            <person name="Pitluck S."/>
            <person name="Saunders E."/>
            <person name="Brettin T."/>
            <person name="Detter J.C."/>
            <person name="Han C."/>
            <person name="Tapia R."/>
            <person name="Larimer F."/>
            <person name="Land M."/>
            <person name="Hauser L."/>
            <person name="Kyrpides N."/>
            <person name="Ivanova N."/>
            <person name="Holmes D."/>
            <person name="Lovley D."/>
            <person name="Kyrpides N."/>
            <person name="Anderson I.J."/>
            <person name="Woyke T."/>
        </authorList>
    </citation>
    <scope>NUCLEOTIDE SEQUENCE [LARGE SCALE GENOMIC DNA]</scope>
    <source>
        <strain evidence="2">DSM 10642 / AEDII12DO</strain>
    </source>
</reference>
<evidence type="ECO:0008006" key="3">
    <source>
        <dbReference type="Google" id="ProtNLM"/>
    </source>
</evidence>
<sequence length="238" mass="27535">MQQSKNKKDFFPRFSPEFLRSIGMFQKPKLPKVDVSEEELLEDLNRYVDFALKLGCEDAKIIPATMVRVDERLRLKCRISMCHHYNNCANCPPHSPTVEEMKKIIPMYRYAIVIKRNVEPKEEFVDPKEDIDIARHYRKNMEIVGLLEAQAFSDGYYFAMGFAGGSCQHALCMMQECNVLRGKRCRFVLKARPAMEAVGIDVMHLALKLGWEVYPVRARPIPPEEFPCAKTFGIVFVH</sequence>
<proteinExistence type="predicted"/>
<dbReference type="Pfam" id="PF10050">
    <property type="entry name" value="DUF2284"/>
    <property type="match status" value="1"/>
</dbReference>
<evidence type="ECO:0000313" key="1">
    <source>
        <dbReference type="EMBL" id="ADC66333.1"/>
    </source>
</evidence>
<protein>
    <recommendedName>
        <fullName evidence="3">Metal-binding protein-like protein</fullName>
    </recommendedName>
</protein>
<dbReference type="Proteomes" id="UP000002613">
    <property type="component" value="Chromosome"/>
</dbReference>
<dbReference type="RefSeq" id="WP_012966671.1">
    <property type="nucleotide sequence ID" value="NC_013849.1"/>
</dbReference>
<dbReference type="GeneID" id="8779744"/>